<dbReference type="GO" id="GO:0016020">
    <property type="term" value="C:membrane"/>
    <property type="evidence" value="ECO:0007669"/>
    <property type="project" value="UniProtKB-SubCell"/>
</dbReference>
<comment type="caution">
    <text evidence="8">The sequence shown here is derived from an EMBL/GenBank/DDBJ whole genome shotgun (WGS) entry which is preliminary data.</text>
</comment>
<keyword evidence="9" id="KW-1185">Reference proteome</keyword>
<keyword evidence="6" id="KW-0325">Glycoprotein</keyword>
<accession>A0A813X120</accession>
<feature type="transmembrane region" description="Helical" evidence="7">
    <location>
        <begin position="422"/>
        <end position="444"/>
    </location>
</feature>
<feature type="transmembrane region" description="Helical" evidence="7">
    <location>
        <begin position="167"/>
        <end position="187"/>
    </location>
</feature>
<dbReference type="EMBL" id="CAJNOC010001486">
    <property type="protein sequence ID" value="CAF0868880.1"/>
    <property type="molecule type" value="Genomic_DNA"/>
</dbReference>
<sequence>MAVFGPQLIYTIIMFVLLAKLGKFYSYGRYLLCHKLYRYLSPNSDDLKKAVRNHYKSQTKNKKLNRIFEIDDDKEEFNIPEGATVELSMSPVQPADLHYIKYTDDFQSFVDVSSIAIIIYLSTEIYIAFFKPKDEINLSVVWCSMIILYGIGSLASIAKNYLRTSEGALLFIFAGVSFILSLLIQLADTKFFDFQLKDAFRNVSSNIVNLIQTSMDQNVNVNSAKLPPGTTTTQKIYSQLKTYTTNDLLFTCFIAFLSSIIGALLFFPSFRLARLHFLCLKYSQESKFKRLVYYLSFILPLLVSLCWVSIGQNANVVSKANKTDSNNSVAEQFLNLVVAKNETVNNKNFKDTFKNLFLNVLLAPNLKIYLILSVFFLRLVLYRHYAQSYLNLAYEIAASIRRQSTKLTNVKYMSSISSIYQYYGVVASQYVMPLYILLFMVFLLKTLGDYTWCGNSEVCNEFVESIANWTASIRQNTTSSPNIFKKFESTHFNMTQSHDVLNKILTPYVLRSLIGYFTFWISTIWFTISCFGLMYYHYIDRQFIIEN</sequence>
<organism evidence="8 9">
    <name type="scientific">Brachionus calyciflorus</name>
    <dbReference type="NCBI Taxonomy" id="104777"/>
    <lineage>
        <taxon>Eukaryota</taxon>
        <taxon>Metazoa</taxon>
        <taxon>Spiralia</taxon>
        <taxon>Gnathifera</taxon>
        <taxon>Rotifera</taxon>
        <taxon>Eurotatoria</taxon>
        <taxon>Monogononta</taxon>
        <taxon>Pseudotrocha</taxon>
        <taxon>Ploima</taxon>
        <taxon>Brachionidae</taxon>
        <taxon>Brachionus</taxon>
    </lineage>
</organism>
<feature type="transmembrane region" description="Helical" evidence="7">
    <location>
        <begin position="136"/>
        <end position="155"/>
    </location>
</feature>
<dbReference type="AlphaFoldDB" id="A0A813X120"/>
<name>A0A813X120_9BILA</name>
<comment type="similarity">
    <text evidence="2">Belongs to the TMEM161 family.</text>
</comment>
<dbReference type="PANTHER" id="PTHR13624">
    <property type="entry name" value="RE42071P"/>
    <property type="match status" value="1"/>
</dbReference>
<dbReference type="Proteomes" id="UP000663879">
    <property type="component" value="Unassembled WGS sequence"/>
</dbReference>
<evidence type="ECO:0000256" key="5">
    <source>
        <dbReference type="ARBA" id="ARBA00023136"/>
    </source>
</evidence>
<evidence type="ECO:0008006" key="10">
    <source>
        <dbReference type="Google" id="ProtNLM"/>
    </source>
</evidence>
<evidence type="ECO:0000256" key="1">
    <source>
        <dbReference type="ARBA" id="ARBA00004141"/>
    </source>
</evidence>
<dbReference type="InterPro" id="IPR019395">
    <property type="entry name" value="Transmembrane_161A/B"/>
</dbReference>
<evidence type="ECO:0000256" key="4">
    <source>
        <dbReference type="ARBA" id="ARBA00022989"/>
    </source>
</evidence>
<keyword evidence="4 7" id="KW-1133">Transmembrane helix</keyword>
<evidence type="ECO:0000256" key="7">
    <source>
        <dbReference type="SAM" id="Phobius"/>
    </source>
</evidence>
<feature type="transmembrane region" description="Helical" evidence="7">
    <location>
        <begin position="248"/>
        <end position="270"/>
    </location>
</feature>
<comment type="subcellular location">
    <subcellularLocation>
        <location evidence="1">Membrane</location>
        <topology evidence="1">Multi-pass membrane protein</topology>
    </subcellularLocation>
</comment>
<feature type="transmembrane region" description="Helical" evidence="7">
    <location>
        <begin position="109"/>
        <end position="130"/>
    </location>
</feature>
<reference evidence="8" key="1">
    <citation type="submission" date="2021-02" db="EMBL/GenBank/DDBJ databases">
        <authorList>
            <person name="Nowell W R."/>
        </authorList>
    </citation>
    <scope>NUCLEOTIDE SEQUENCE</scope>
    <source>
        <strain evidence="8">Ploen Becks lab</strain>
    </source>
</reference>
<evidence type="ECO:0000256" key="3">
    <source>
        <dbReference type="ARBA" id="ARBA00022692"/>
    </source>
</evidence>
<keyword evidence="3 7" id="KW-0812">Transmembrane</keyword>
<keyword evidence="5 7" id="KW-0472">Membrane</keyword>
<dbReference type="PANTHER" id="PTHR13624:SF6">
    <property type="entry name" value="EMEI"/>
    <property type="match status" value="1"/>
</dbReference>
<proteinExistence type="inferred from homology"/>
<gene>
    <name evidence="8" type="ORF">OXX778_LOCUS9828</name>
</gene>
<feature type="transmembrane region" description="Helical" evidence="7">
    <location>
        <begin position="6"/>
        <end position="25"/>
    </location>
</feature>
<feature type="transmembrane region" description="Helical" evidence="7">
    <location>
        <begin position="356"/>
        <end position="381"/>
    </location>
</feature>
<dbReference type="Pfam" id="PF10268">
    <property type="entry name" value="Tmemb_161AB"/>
    <property type="match status" value="2"/>
</dbReference>
<evidence type="ECO:0000256" key="6">
    <source>
        <dbReference type="ARBA" id="ARBA00023180"/>
    </source>
</evidence>
<dbReference type="OrthoDB" id="784140at2759"/>
<evidence type="ECO:0000313" key="8">
    <source>
        <dbReference type="EMBL" id="CAF0868880.1"/>
    </source>
</evidence>
<feature type="transmembrane region" description="Helical" evidence="7">
    <location>
        <begin position="513"/>
        <end position="536"/>
    </location>
</feature>
<evidence type="ECO:0000256" key="2">
    <source>
        <dbReference type="ARBA" id="ARBA00009706"/>
    </source>
</evidence>
<evidence type="ECO:0000313" key="9">
    <source>
        <dbReference type="Proteomes" id="UP000663879"/>
    </source>
</evidence>
<protein>
    <recommendedName>
        <fullName evidence="10">Transmembrane protein 161B</fullName>
    </recommendedName>
</protein>
<feature type="transmembrane region" description="Helical" evidence="7">
    <location>
        <begin position="291"/>
        <end position="310"/>
    </location>
</feature>